<comment type="caution">
    <text evidence="2">The sequence shown here is derived from an EMBL/GenBank/DDBJ whole genome shotgun (WGS) entry which is preliminary data.</text>
</comment>
<proteinExistence type="predicted"/>
<feature type="region of interest" description="Disordered" evidence="1">
    <location>
        <begin position="48"/>
        <end position="80"/>
    </location>
</feature>
<keyword evidence="3" id="KW-1185">Reference proteome</keyword>
<evidence type="ECO:0000313" key="2">
    <source>
        <dbReference type="EMBL" id="KAK2067034.1"/>
    </source>
</evidence>
<sequence>MKTRLRQAFLAVALADGQATSSLPSCDSMPCMSITRILRRRGGVLDSENNPWIRADRDQSPRSHPTETPRTRSFTLVYEV</sequence>
<organism evidence="2 3">
    <name type="scientific">Phyllachora maydis</name>
    <dbReference type="NCBI Taxonomy" id="1825666"/>
    <lineage>
        <taxon>Eukaryota</taxon>
        <taxon>Fungi</taxon>
        <taxon>Dikarya</taxon>
        <taxon>Ascomycota</taxon>
        <taxon>Pezizomycotina</taxon>
        <taxon>Sordariomycetes</taxon>
        <taxon>Sordariomycetidae</taxon>
        <taxon>Phyllachorales</taxon>
        <taxon>Phyllachoraceae</taxon>
        <taxon>Phyllachora</taxon>
    </lineage>
</organism>
<protein>
    <submittedName>
        <fullName evidence="2">Uncharacterized protein</fullName>
    </submittedName>
</protein>
<dbReference type="EMBL" id="JAQQPM010000001">
    <property type="protein sequence ID" value="KAK2067034.1"/>
    <property type="molecule type" value="Genomic_DNA"/>
</dbReference>
<evidence type="ECO:0000313" key="3">
    <source>
        <dbReference type="Proteomes" id="UP001217918"/>
    </source>
</evidence>
<dbReference type="Proteomes" id="UP001217918">
    <property type="component" value="Unassembled WGS sequence"/>
</dbReference>
<evidence type="ECO:0000256" key="1">
    <source>
        <dbReference type="SAM" id="MobiDB-lite"/>
    </source>
</evidence>
<reference evidence="2" key="1">
    <citation type="journal article" date="2023" name="Mol. Plant Microbe Interact.">
        <title>Elucidating the Obligate Nature and Biological Capacity of an Invasive Fungal Corn Pathogen.</title>
        <authorList>
            <person name="MacCready J.S."/>
            <person name="Roggenkamp E.M."/>
            <person name="Gdanetz K."/>
            <person name="Chilvers M.I."/>
        </authorList>
    </citation>
    <scope>NUCLEOTIDE SEQUENCE</scope>
    <source>
        <strain evidence="2">PM02</strain>
    </source>
</reference>
<dbReference type="AlphaFoldDB" id="A0AAD9M6Z6"/>
<name>A0AAD9M6Z6_9PEZI</name>
<gene>
    <name evidence="2" type="ORF">P8C59_000803</name>
</gene>
<accession>A0AAD9M6Z6</accession>
<feature type="compositionally biased region" description="Basic and acidic residues" evidence="1">
    <location>
        <begin position="54"/>
        <end position="70"/>
    </location>
</feature>